<dbReference type="InterPro" id="IPR011044">
    <property type="entry name" value="Quino_amine_DH_bsu"/>
</dbReference>
<reference evidence="1" key="1">
    <citation type="submission" date="2020-10" db="EMBL/GenBank/DDBJ databases">
        <authorList>
            <person name="Gilroy R."/>
        </authorList>
    </citation>
    <scope>NUCLEOTIDE SEQUENCE</scope>
    <source>
        <strain evidence="1">B3-4054</strain>
    </source>
</reference>
<sequence>MLFRKKIKYALAGAFVFTLFYIFLAAVPLTNDFSFQPQWTRRIADAPRIGGGTGLPDGDAAAFMLGRTFGFFTPDGKIVRGEPEDGRFSAGGDAWCVYPQDAAQTEVFHADGSPEMTIGAAGFVHLTDYGAYLFHPGGGAVSRYDDSGRCIWTQEEAAPLTAFSDSPAGAIFGFGNGTLTAVDPEGRVLFSFCPGGSDHPVILGAALSADGKLAACLSGIGPQRFLLIEIRGGQHKITAHRNFPQALRRQAFTGFSKSGGQVFFETAGGLGVFDTQRMHLYEAPAGGRVLNAAEAGKGFFAVLAKSDADRHTLSVFETPARQIASTEFRCRDAFLLSRGGELYLGTDGSISCIRLQIPDRKQNGRGQP</sequence>
<comment type="caution">
    <text evidence="1">The sequence shown here is derived from an EMBL/GenBank/DDBJ whole genome shotgun (WGS) entry which is preliminary data.</text>
</comment>
<evidence type="ECO:0000313" key="1">
    <source>
        <dbReference type="EMBL" id="MBO8451206.1"/>
    </source>
</evidence>
<reference evidence="1" key="2">
    <citation type="journal article" date="2021" name="PeerJ">
        <title>Extensive microbial diversity within the chicken gut microbiome revealed by metagenomics and culture.</title>
        <authorList>
            <person name="Gilroy R."/>
            <person name="Ravi A."/>
            <person name="Getino M."/>
            <person name="Pursley I."/>
            <person name="Horton D.L."/>
            <person name="Alikhan N.F."/>
            <person name="Baker D."/>
            <person name="Gharbi K."/>
            <person name="Hall N."/>
            <person name="Watson M."/>
            <person name="Adriaenssens E.M."/>
            <person name="Foster-Nyarko E."/>
            <person name="Jarju S."/>
            <person name="Secka A."/>
            <person name="Antonio M."/>
            <person name="Oren A."/>
            <person name="Chaudhuri R.R."/>
            <person name="La Ragione R."/>
            <person name="Hildebrand F."/>
            <person name="Pallen M.J."/>
        </authorList>
    </citation>
    <scope>NUCLEOTIDE SEQUENCE</scope>
    <source>
        <strain evidence="1">B3-4054</strain>
    </source>
</reference>
<organism evidence="1 2">
    <name type="scientific">Candidatus Avitreponema avistercoris</name>
    <dbReference type="NCBI Taxonomy" id="2840705"/>
    <lineage>
        <taxon>Bacteria</taxon>
        <taxon>Pseudomonadati</taxon>
        <taxon>Spirochaetota</taxon>
        <taxon>Spirochaetia</taxon>
        <taxon>Spirochaetales</taxon>
        <taxon>Candidatus Avitreponema</taxon>
    </lineage>
</organism>
<dbReference type="InterPro" id="IPR015943">
    <property type="entry name" value="WD40/YVTN_repeat-like_dom_sf"/>
</dbReference>
<name>A0A9D9EN77_9SPIR</name>
<dbReference type="EMBL" id="JADIMS010000164">
    <property type="protein sequence ID" value="MBO8451206.1"/>
    <property type="molecule type" value="Genomic_DNA"/>
</dbReference>
<dbReference type="SUPFAM" id="SSF50969">
    <property type="entry name" value="YVTN repeat-like/Quinoprotein amine dehydrogenase"/>
    <property type="match status" value="1"/>
</dbReference>
<dbReference type="AlphaFoldDB" id="A0A9D9EN77"/>
<protein>
    <submittedName>
        <fullName evidence="1">Uncharacterized protein</fullName>
    </submittedName>
</protein>
<dbReference type="Gene3D" id="2.130.10.10">
    <property type="entry name" value="YVTN repeat-like/Quinoprotein amine dehydrogenase"/>
    <property type="match status" value="1"/>
</dbReference>
<evidence type="ECO:0000313" key="2">
    <source>
        <dbReference type="Proteomes" id="UP000823616"/>
    </source>
</evidence>
<proteinExistence type="predicted"/>
<dbReference type="Proteomes" id="UP000823616">
    <property type="component" value="Unassembled WGS sequence"/>
</dbReference>
<gene>
    <name evidence="1" type="ORF">IAA96_08910</name>
</gene>
<accession>A0A9D9EN77</accession>